<evidence type="ECO:0000313" key="2">
    <source>
        <dbReference type="EMBL" id="KAK1526726.1"/>
    </source>
</evidence>
<evidence type="ECO:0008006" key="4">
    <source>
        <dbReference type="Google" id="ProtNLM"/>
    </source>
</evidence>
<reference evidence="2 3" key="1">
    <citation type="submission" date="2016-10" db="EMBL/GenBank/DDBJ databases">
        <title>The genome sequence of Colletotrichum fioriniae PJ7.</title>
        <authorList>
            <person name="Baroncelli R."/>
        </authorList>
    </citation>
    <scope>NUCLEOTIDE SEQUENCE [LARGE SCALE GENOMIC DNA]</scope>
    <source>
        <strain evidence="2 3">IMI 384185</strain>
    </source>
</reference>
<dbReference type="PANTHER" id="PTHR43546:SF9">
    <property type="entry name" value="L-ASCORBATE-6-PHOSPHATE LACTONASE ULAG-RELATED"/>
    <property type="match status" value="1"/>
</dbReference>
<organism evidence="2 3">
    <name type="scientific">Colletotrichum paranaense</name>
    <dbReference type="NCBI Taxonomy" id="1914294"/>
    <lineage>
        <taxon>Eukaryota</taxon>
        <taxon>Fungi</taxon>
        <taxon>Dikarya</taxon>
        <taxon>Ascomycota</taxon>
        <taxon>Pezizomycotina</taxon>
        <taxon>Sordariomycetes</taxon>
        <taxon>Hypocreomycetidae</taxon>
        <taxon>Glomerellales</taxon>
        <taxon>Glomerellaceae</taxon>
        <taxon>Colletotrichum</taxon>
        <taxon>Colletotrichum acutatum species complex</taxon>
    </lineage>
</organism>
<dbReference type="Gene3D" id="3.60.15.10">
    <property type="entry name" value="Ribonuclease Z/Hydroxyacylglutathione hydrolase-like"/>
    <property type="match status" value="1"/>
</dbReference>
<dbReference type="SUPFAM" id="SSF56281">
    <property type="entry name" value="Metallo-hydrolase/oxidoreductase"/>
    <property type="match status" value="1"/>
</dbReference>
<keyword evidence="1" id="KW-0378">Hydrolase</keyword>
<dbReference type="Proteomes" id="UP001241169">
    <property type="component" value="Unassembled WGS sequence"/>
</dbReference>
<accession>A0ABQ9S5L5</accession>
<evidence type="ECO:0000256" key="1">
    <source>
        <dbReference type="ARBA" id="ARBA00022801"/>
    </source>
</evidence>
<proteinExistence type="predicted"/>
<evidence type="ECO:0000313" key="3">
    <source>
        <dbReference type="Proteomes" id="UP001241169"/>
    </source>
</evidence>
<dbReference type="GeneID" id="85381407"/>
<dbReference type="RefSeq" id="XP_060343901.1">
    <property type="nucleotide sequence ID" value="XM_060497508.1"/>
</dbReference>
<sequence>MTSTFKTSFPITHINTVSAILHIDGINFLIDSFFSPAGTEWDMGLTVLQNTKGPATQLEDIPVIDAVLLSHEDHPITWTNSVGAFLTAAGFSRRKTEPRLSRLVLDFKVTGVPCQHLPEGEVIGFVLRAATFGETNGLPNVIYIPGDTVYL</sequence>
<comment type="caution">
    <text evidence="2">The sequence shown here is derived from an EMBL/GenBank/DDBJ whole genome shotgun (WGS) entry which is preliminary data.</text>
</comment>
<keyword evidence="3" id="KW-1185">Reference proteome</keyword>
<gene>
    <name evidence="2" type="ORF">CPAR01_13254</name>
</gene>
<protein>
    <recommendedName>
        <fullName evidence="4">MBL fold metallo-hydrolase</fullName>
    </recommendedName>
</protein>
<dbReference type="InterPro" id="IPR036866">
    <property type="entry name" value="RibonucZ/Hydroxyglut_hydro"/>
</dbReference>
<dbReference type="PANTHER" id="PTHR43546">
    <property type="entry name" value="UPF0173 METAL-DEPENDENT HYDROLASE MJ1163-RELATED"/>
    <property type="match status" value="1"/>
</dbReference>
<dbReference type="InterPro" id="IPR050114">
    <property type="entry name" value="UPF0173_UPF0282_UlaG_hydrolase"/>
</dbReference>
<name>A0ABQ9S5L5_9PEZI</name>
<dbReference type="EMBL" id="MOPA01000012">
    <property type="protein sequence ID" value="KAK1526726.1"/>
    <property type="molecule type" value="Genomic_DNA"/>
</dbReference>